<feature type="chain" id="PRO_5015307173" description="non-specific serine/threonine protein kinase" evidence="18">
    <location>
        <begin position="22"/>
        <end position="917"/>
    </location>
</feature>
<evidence type="ECO:0000256" key="6">
    <source>
        <dbReference type="ARBA" id="ARBA00022692"/>
    </source>
</evidence>
<evidence type="ECO:0000256" key="7">
    <source>
        <dbReference type="ARBA" id="ARBA00022729"/>
    </source>
</evidence>
<dbReference type="SMART" id="SM00220">
    <property type="entry name" value="S_TKc"/>
    <property type="match status" value="1"/>
</dbReference>
<keyword evidence="3" id="KW-0723">Serine/threonine-protein kinase</keyword>
<dbReference type="GO" id="GO:0005524">
    <property type="term" value="F:ATP binding"/>
    <property type="evidence" value="ECO:0007669"/>
    <property type="project" value="UniProtKB-UniRule"/>
</dbReference>
<dbReference type="CDD" id="cd14066">
    <property type="entry name" value="STKc_IRAK"/>
    <property type="match status" value="1"/>
</dbReference>
<dbReference type="SUPFAM" id="SSF56112">
    <property type="entry name" value="Protein kinase-like (PK-like)"/>
    <property type="match status" value="1"/>
</dbReference>
<dbReference type="Gene3D" id="3.30.200.20">
    <property type="entry name" value="Phosphorylase Kinase, domain 1"/>
    <property type="match status" value="1"/>
</dbReference>
<name>A0A2R6R183_ACTCC</name>
<keyword evidence="12 17" id="KW-1133">Transmembrane helix</keyword>
<evidence type="ECO:0000256" key="10">
    <source>
        <dbReference type="ARBA" id="ARBA00022777"/>
    </source>
</evidence>
<feature type="binding site" evidence="16">
    <location>
        <position position="628"/>
    </location>
    <ligand>
        <name>ATP</name>
        <dbReference type="ChEBI" id="CHEBI:30616"/>
    </ligand>
</feature>
<gene>
    <name evidence="20" type="ORF">CEY00_Acc10938</name>
</gene>
<evidence type="ECO:0000259" key="19">
    <source>
        <dbReference type="PROSITE" id="PS50011"/>
    </source>
</evidence>
<dbReference type="PROSITE" id="PS00108">
    <property type="entry name" value="PROTEIN_KINASE_ST"/>
    <property type="match status" value="1"/>
</dbReference>
<dbReference type="InterPro" id="IPR000719">
    <property type="entry name" value="Prot_kinase_dom"/>
</dbReference>
<dbReference type="InterPro" id="IPR008271">
    <property type="entry name" value="Ser/Thr_kinase_AS"/>
</dbReference>
<evidence type="ECO:0000256" key="12">
    <source>
        <dbReference type="ARBA" id="ARBA00022989"/>
    </source>
</evidence>
<feature type="transmembrane region" description="Helical" evidence="17">
    <location>
        <begin position="529"/>
        <end position="553"/>
    </location>
</feature>
<evidence type="ECO:0000256" key="18">
    <source>
        <dbReference type="SAM" id="SignalP"/>
    </source>
</evidence>
<evidence type="ECO:0000256" key="4">
    <source>
        <dbReference type="ARBA" id="ARBA00022614"/>
    </source>
</evidence>
<evidence type="ECO:0000256" key="13">
    <source>
        <dbReference type="ARBA" id="ARBA00023136"/>
    </source>
</evidence>
<dbReference type="OMA" id="LLKTIYM"/>
<keyword evidence="11 16" id="KW-0067">ATP-binding</keyword>
<dbReference type="PANTHER" id="PTHR45974:SF266">
    <property type="entry name" value="LEUCINE-RICH REPEAT RECEPTOR PROTEIN KINASE HPCA1"/>
    <property type="match status" value="1"/>
</dbReference>
<reference evidence="20 21" key="1">
    <citation type="submission" date="2017-07" db="EMBL/GenBank/DDBJ databases">
        <title>An improved, manually edited Actinidia chinensis var. chinensis (kiwifruit) genome highlights the challenges associated with draft genomes and gene prediction in plants.</title>
        <authorList>
            <person name="Pilkington S."/>
            <person name="Crowhurst R."/>
            <person name="Hilario E."/>
            <person name="Nardozza S."/>
            <person name="Fraser L."/>
            <person name="Peng Y."/>
            <person name="Gunaseelan K."/>
            <person name="Simpson R."/>
            <person name="Tahir J."/>
            <person name="Deroles S."/>
            <person name="Templeton K."/>
            <person name="Luo Z."/>
            <person name="Davy M."/>
            <person name="Cheng C."/>
            <person name="Mcneilage M."/>
            <person name="Scaglione D."/>
            <person name="Liu Y."/>
            <person name="Zhang Q."/>
            <person name="Datson P."/>
            <person name="De Silva N."/>
            <person name="Gardiner S."/>
            <person name="Bassett H."/>
            <person name="Chagne D."/>
            <person name="Mccallum J."/>
            <person name="Dzierzon H."/>
            <person name="Deng C."/>
            <person name="Wang Y.-Y."/>
            <person name="Barron N."/>
            <person name="Manako K."/>
            <person name="Bowen J."/>
            <person name="Foster T."/>
            <person name="Erridge Z."/>
            <person name="Tiffin H."/>
            <person name="Waite C."/>
            <person name="Davies K."/>
            <person name="Grierson E."/>
            <person name="Laing W."/>
            <person name="Kirk R."/>
            <person name="Chen X."/>
            <person name="Wood M."/>
            <person name="Montefiori M."/>
            <person name="Brummell D."/>
            <person name="Schwinn K."/>
            <person name="Catanach A."/>
            <person name="Fullerton C."/>
            <person name="Li D."/>
            <person name="Meiyalaghan S."/>
            <person name="Nieuwenhuizen N."/>
            <person name="Read N."/>
            <person name="Prakash R."/>
            <person name="Hunter D."/>
            <person name="Zhang H."/>
            <person name="Mckenzie M."/>
            <person name="Knabel M."/>
            <person name="Harris A."/>
            <person name="Allan A."/>
            <person name="Chen A."/>
            <person name="Janssen B."/>
            <person name="Plunkett B."/>
            <person name="Dwamena C."/>
            <person name="Voogd C."/>
            <person name="Leif D."/>
            <person name="Lafferty D."/>
            <person name="Souleyre E."/>
            <person name="Varkonyi-Gasic E."/>
            <person name="Gambi F."/>
            <person name="Hanley J."/>
            <person name="Yao J.-L."/>
            <person name="Cheung J."/>
            <person name="David K."/>
            <person name="Warren B."/>
            <person name="Marsh K."/>
            <person name="Snowden K."/>
            <person name="Lin-Wang K."/>
            <person name="Brian L."/>
            <person name="Martinez-Sanchez M."/>
            <person name="Wang M."/>
            <person name="Ileperuma N."/>
            <person name="Macnee N."/>
            <person name="Campin R."/>
            <person name="Mcatee P."/>
            <person name="Drummond R."/>
            <person name="Espley R."/>
            <person name="Ireland H."/>
            <person name="Wu R."/>
            <person name="Atkinson R."/>
            <person name="Karunairetnam S."/>
            <person name="Bulley S."/>
            <person name="Chunkath S."/>
            <person name="Hanley Z."/>
            <person name="Storey R."/>
            <person name="Thrimawithana A."/>
            <person name="Thomson S."/>
            <person name="David C."/>
            <person name="Testolin R."/>
        </authorList>
    </citation>
    <scope>NUCLEOTIDE SEQUENCE [LARGE SCALE GENOMIC DNA]</scope>
    <source>
        <strain evidence="21">cv. Red5</strain>
        <tissue evidence="20">Young leaf</tissue>
    </source>
</reference>
<dbReference type="FunFam" id="3.80.10.10:FF:000363">
    <property type="entry name" value="Leucine-rich repeat family protein"/>
    <property type="match status" value="1"/>
</dbReference>
<protein>
    <recommendedName>
        <fullName evidence="2">non-specific serine/threonine protein kinase</fullName>
        <ecNumber evidence="2">2.7.11.1</ecNumber>
    </recommendedName>
</protein>
<evidence type="ECO:0000313" key="20">
    <source>
        <dbReference type="EMBL" id="PSS18996.1"/>
    </source>
</evidence>
<dbReference type="InterPro" id="IPR032675">
    <property type="entry name" value="LRR_dom_sf"/>
</dbReference>
<feature type="signal peptide" evidence="18">
    <location>
        <begin position="1"/>
        <end position="21"/>
    </location>
</feature>
<dbReference type="Proteomes" id="UP000241394">
    <property type="component" value="Chromosome LG10"/>
</dbReference>
<keyword evidence="4" id="KW-0433">Leucine-rich repeat</keyword>
<evidence type="ECO:0000256" key="16">
    <source>
        <dbReference type="PROSITE-ProRule" id="PRU10141"/>
    </source>
</evidence>
<evidence type="ECO:0000256" key="11">
    <source>
        <dbReference type="ARBA" id="ARBA00022840"/>
    </source>
</evidence>
<evidence type="ECO:0000256" key="3">
    <source>
        <dbReference type="ARBA" id="ARBA00022527"/>
    </source>
</evidence>
<dbReference type="PANTHER" id="PTHR45974">
    <property type="entry name" value="RECEPTOR-LIKE PROTEIN 55"/>
    <property type="match status" value="1"/>
</dbReference>
<comment type="caution">
    <text evidence="20">The sequence shown here is derived from an EMBL/GenBank/DDBJ whole genome shotgun (WGS) entry which is preliminary data.</text>
</comment>
<dbReference type="GO" id="GO:0016020">
    <property type="term" value="C:membrane"/>
    <property type="evidence" value="ECO:0007669"/>
    <property type="project" value="UniProtKB-SubCell"/>
</dbReference>
<keyword evidence="13 17" id="KW-0472">Membrane</keyword>
<keyword evidence="5" id="KW-0808">Transferase</keyword>
<dbReference type="SUPFAM" id="SSF52058">
    <property type="entry name" value="L domain-like"/>
    <property type="match status" value="2"/>
</dbReference>
<evidence type="ECO:0000256" key="5">
    <source>
        <dbReference type="ARBA" id="ARBA00022679"/>
    </source>
</evidence>
<dbReference type="AlphaFoldDB" id="A0A2R6R183"/>
<comment type="subcellular location">
    <subcellularLocation>
        <location evidence="1">Membrane</location>
        <topology evidence="1">Single-pass type I membrane protein</topology>
    </subcellularLocation>
</comment>
<dbReference type="FunFam" id="1.10.510.10:FF:000453">
    <property type="entry name" value="LRR receptor-like serine/threonine-protein kinase HSL2"/>
    <property type="match status" value="1"/>
</dbReference>
<dbReference type="EC" id="2.7.11.1" evidence="2"/>
<keyword evidence="14 20" id="KW-0675">Receptor</keyword>
<keyword evidence="10 20" id="KW-0418">Kinase</keyword>
<keyword evidence="7 18" id="KW-0732">Signal</keyword>
<reference evidence="21" key="2">
    <citation type="journal article" date="2018" name="BMC Genomics">
        <title>A manually annotated Actinidia chinensis var. chinensis (kiwifruit) genome highlights the challenges associated with draft genomes and gene prediction in plants.</title>
        <authorList>
            <person name="Pilkington S.M."/>
            <person name="Crowhurst R."/>
            <person name="Hilario E."/>
            <person name="Nardozza S."/>
            <person name="Fraser L."/>
            <person name="Peng Y."/>
            <person name="Gunaseelan K."/>
            <person name="Simpson R."/>
            <person name="Tahir J."/>
            <person name="Deroles S.C."/>
            <person name="Templeton K."/>
            <person name="Luo Z."/>
            <person name="Davy M."/>
            <person name="Cheng C."/>
            <person name="McNeilage M."/>
            <person name="Scaglione D."/>
            <person name="Liu Y."/>
            <person name="Zhang Q."/>
            <person name="Datson P."/>
            <person name="De Silva N."/>
            <person name="Gardiner S.E."/>
            <person name="Bassett H."/>
            <person name="Chagne D."/>
            <person name="McCallum J."/>
            <person name="Dzierzon H."/>
            <person name="Deng C."/>
            <person name="Wang Y.Y."/>
            <person name="Barron L."/>
            <person name="Manako K."/>
            <person name="Bowen J."/>
            <person name="Foster T.M."/>
            <person name="Erridge Z.A."/>
            <person name="Tiffin H."/>
            <person name="Waite C.N."/>
            <person name="Davies K.M."/>
            <person name="Grierson E.P."/>
            <person name="Laing W.A."/>
            <person name="Kirk R."/>
            <person name="Chen X."/>
            <person name="Wood M."/>
            <person name="Montefiori M."/>
            <person name="Brummell D.A."/>
            <person name="Schwinn K.E."/>
            <person name="Catanach A."/>
            <person name="Fullerton C."/>
            <person name="Li D."/>
            <person name="Meiyalaghan S."/>
            <person name="Nieuwenhuizen N."/>
            <person name="Read N."/>
            <person name="Prakash R."/>
            <person name="Hunter D."/>
            <person name="Zhang H."/>
            <person name="McKenzie M."/>
            <person name="Knabel M."/>
            <person name="Harris A."/>
            <person name="Allan A.C."/>
            <person name="Gleave A."/>
            <person name="Chen A."/>
            <person name="Janssen B.J."/>
            <person name="Plunkett B."/>
            <person name="Ampomah-Dwamena C."/>
            <person name="Voogd C."/>
            <person name="Leif D."/>
            <person name="Lafferty D."/>
            <person name="Souleyre E.J.F."/>
            <person name="Varkonyi-Gasic E."/>
            <person name="Gambi F."/>
            <person name="Hanley J."/>
            <person name="Yao J.L."/>
            <person name="Cheung J."/>
            <person name="David K.M."/>
            <person name="Warren B."/>
            <person name="Marsh K."/>
            <person name="Snowden K.C."/>
            <person name="Lin-Wang K."/>
            <person name="Brian L."/>
            <person name="Martinez-Sanchez M."/>
            <person name="Wang M."/>
            <person name="Ileperuma N."/>
            <person name="Macnee N."/>
            <person name="Campin R."/>
            <person name="McAtee P."/>
            <person name="Drummond R.S.M."/>
            <person name="Espley R.V."/>
            <person name="Ireland H.S."/>
            <person name="Wu R."/>
            <person name="Atkinson R.G."/>
            <person name="Karunairetnam S."/>
            <person name="Bulley S."/>
            <person name="Chunkath S."/>
            <person name="Hanley Z."/>
            <person name="Storey R."/>
            <person name="Thrimawithana A.H."/>
            <person name="Thomson S."/>
            <person name="David C."/>
            <person name="Testolin R."/>
            <person name="Huang H."/>
            <person name="Hellens R.P."/>
            <person name="Schaffer R.J."/>
        </authorList>
    </citation>
    <scope>NUCLEOTIDE SEQUENCE [LARGE SCALE GENOMIC DNA]</scope>
    <source>
        <strain evidence="21">cv. Red5</strain>
    </source>
</reference>
<dbReference type="Gene3D" id="3.80.10.10">
    <property type="entry name" value="Ribonuclease Inhibitor"/>
    <property type="match status" value="3"/>
</dbReference>
<evidence type="ECO:0000256" key="17">
    <source>
        <dbReference type="SAM" id="Phobius"/>
    </source>
</evidence>
<dbReference type="InterPro" id="IPR001245">
    <property type="entry name" value="Ser-Thr/Tyr_kinase_cat_dom"/>
</dbReference>
<evidence type="ECO:0000313" key="21">
    <source>
        <dbReference type="Proteomes" id="UP000241394"/>
    </source>
</evidence>
<keyword evidence="15" id="KW-0325">Glycoprotein</keyword>
<evidence type="ECO:0000256" key="14">
    <source>
        <dbReference type="ARBA" id="ARBA00023170"/>
    </source>
</evidence>
<accession>A0A2R6R183</accession>
<evidence type="ECO:0000256" key="8">
    <source>
        <dbReference type="ARBA" id="ARBA00022737"/>
    </source>
</evidence>
<keyword evidence="9 16" id="KW-0547">Nucleotide-binding</keyword>
<dbReference type="InterPro" id="IPR017441">
    <property type="entry name" value="Protein_kinase_ATP_BS"/>
</dbReference>
<dbReference type="GO" id="GO:0004674">
    <property type="term" value="F:protein serine/threonine kinase activity"/>
    <property type="evidence" value="ECO:0007669"/>
    <property type="project" value="UniProtKB-KW"/>
</dbReference>
<dbReference type="Gramene" id="PSS18996">
    <property type="protein sequence ID" value="PSS18996"/>
    <property type="gene ID" value="CEY00_Acc10938"/>
</dbReference>
<dbReference type="InParanoid" id="A0A2R6R183"/>
<keyword evidence="6 17" id="KW-0812">Transmembrane</keyword>
<keyword evidence="21" id="KW-1185">Reference proteome</keyword>
<dbReference type="OrthoDB" id="2015206at2759"/>
<proteinExistence type="predicted"/>
<dbReference type="Pfam" id="PF23598">
    <property type="entry name" value="LRR_14"/>
    <property type="match status" value="1"/>
</dbReference>
<organism evidence="20 21">
    <name type="scientific">Actinidia chinensis var. chinensis</name>
    <name type="common">Chinese soft-hair kiwi</name>
    <dbReference type="NCBI Taxonomy" id="1590841"/>
    <lineage>
        <taxon>Eukaryota</taxon>
        <taxon>Viridiplantae</taxon>
        <taxon>Streptophyta</taxon>
        <taxon>Embryophyta</taxon>
        <taxon>Tracheophyta</taxon>
        <taxon>Spermatophyta</taxon>
        <taxon>Magnoliopsida</taxon>
        <taxon>eudicotyledons</taxon>
        <taxon>Gunneridae</taxon>
        <taxon>Pentapetalae</taxon>
        <taxon>asterids</taxon>
        <taxon>Ericales</taxon>
        <taxon>Actinidiaceae</taxon>
        <taxon>Actinidia</taxon>
    </lineage>
</organism>
<evidence type="ECO:0000256" key="9">
    <source>
        <dbReference type="ARBA" id="ARBA00022741"/>
    </source>
</evidence>
<dbReference type="Gene3D" id="1.10.510.10">
    <property type="entry name" value="Transferase(Phosphotransferase) domain 1"/>
    <property type="match status" value="1"/>
</dbReference>
<dbReference type="PROSITE" id="PS00107">
    <property type="entry name" value="PROTEIN_KINASE_ATP"/>
    <property type="match status" value="1"/>
</dbReference>
<dbReference type="FunFam" id="3.30.200.20:FF:000328">
    <property type="entry name" value="Leucine-rich repeat protein kinase family protein"/>
    <property type="match status" value="1"/>
</dbReference>
<evidence type="ECO:0000256" key="15">
    <source>
        <dbReference type="ARBA" id="ARBA00023180"/>
    </source>
</evidence>
<evidence type="ECO:0000256" key="2">
    <source>
        <dbReference type="ARBA" id="ARBA00012513"/>
    </source>
</evidence>
<keyword evidence="8" id="KW-0677">Repeat</keyword>
<dbReference type="EMBL" id="NKQK01000010">
    <property type="protein sequence ID" value="PSS18996.1"/>
    <property type="molecule type" value="Genomic_DNA"/>
</dbReference>
<dbReference type="FunFam" id="3.80.10.10:FF:000542">
    <property type="entry name" value="Leucine-rich repeat protein kinase family protein"/>
    <property type="match status" value="1"/>
</dbReference>
<evidence type="ECO:0000256" key="1">
    <source>
        <dbReference type="ARBA" id="ARBA00004479"/>
    </source>
</evidence>
<sequence>MGPRIQVFLLVISIQILVVAAATNSIDVAALSALKSIWKNTPPNWIGSDPCGTSWEGISCTNSRVTVIILAGTDLKGSLSSDIISLSELQYLDLSNNKGLTGTLPSSIGNLNKLSILMLVGCSFFGPIPDSIGSLEELFFLSLNSNSFSGPIPPSIGNLSSLSWLDLTDNKLNGTIPISSGTTTGLDMLVNARHFHLGKNQLFGSIPSQLFSSNMNLIHAVLDNNQLTGNIPSTLGHVQTLEIVRLDWNSLDGSVPSNLNNLTIVSELYLSNNNLSGSVPNLTGMNLLNYVMMENTQLQGQIPPNLFSLPQLQTVVLSNNRLNGTLDVGTDYSNQLTLIDLQDNSITNLTQRTGSNIDLILAGNPICERAGATESYCTVQKPNSSNLIPSNNCASMECSSNKVTSPNCKCSHPYTGTLHFISFSFSNVKNLSYNKALVGSLMSAFLSTQLPVDSIFLSNPVIDVDSYVQFRTQIFPTGQDRFNRTGISGVGSLLNRNPLQLRSSFGPFFFIDESYCCFAGTGKSTNTGIIIGAAVGSSVLVLLLIGMGFYAFYQKRRAKRAAERNPFASWVPNKNSDSIPQLKGARWFSFEELKKCTGSFSEASIIGSGGYGKVYRGTLVSGQLVAIKRAQQGSLQGALEFKTEIELLSRIHHKNVVNLVGFCYEHGEQMLVYEYVPNGTLGENLSGKSRIQMDWMRRLSLALDSAQGLAYLHELADPPIIHRDIKSNNILLDDHLNAKVADFGLSKLMGDVKKGYVTTQVKGTLGYMDPEYYMTQQLTEKSDVYSFGVVLLELVTARAPIHRGKHIVREVKEAMEQSNDAYDLDEILDPRLETTPVGLDKFVVLAMRCVMDSAAERPTMGEVVREIENIIEMANANANLPTPSLSYETEGSIHNPYDNQDSVGYSAGFSALNIWHG</sequence>
<dbReference type="InterPro" id="IPR055414">
    <property type="entry name" value="LRR_R13L4/SHOC2-like"/>
</dbReference>
<feature type="domain" description="Protein kinase" evidence="19">
    <location>
        <begin position="600"/>
        <end position="871"/>
    </location>
</feature>
<dbReference type="Pfam" id="PF07714">
    <property type="entry name" value="PK_Tyr_Ser-Thr"/>
    <property type="match status" value="1"/>
</dbReference>
<dbReference type="InterPro" id="IPR011009">
    <property type="entry name" value="Kinase-like_dom_sf"/>
</dbReference>
<dbReference type="PROSITE" id="PS50011">
    <property type="entry name" value="PROTEIN_KINASE_DOM"/>
    <property type="match status" value="1"/>
</dbReference>
<dbReference type="STRING" id="1590841.A0A2R6R183"/>